<keyword evidence="7" id="KW-0418">Kinase</keyword>
<dbReference type="GO" id="GO:0004631">
    <property type="term" value="F:phosphomevalonate kinase activity"/>
    <property type="evidence" value="ECO:0007669"/>
    <property type="project" value="UniProtKB-EC"/>
</dbReference>
<evidence type="ECO:0000313" key="17">
    <source>
        <dbReference type="Proteomes" id="UP000736787"/>
    </source>
</evidence>
<dbReference type="GO" id="GO:0005524">
    <property type="term" value="F:ATP binding"/>
    <property type="evidence" value="ECO:0007669"/>
    <property type="project" value="UniProtKB-KW"/>
</dbReference>
<evidence type="ECO:0000256" key="14">
    <source>
        <dbReference type="SAM" id="Phobius"/>
    </source>
</evidence>
<gene>
    <name evidence="16" type="ORF">PC117_g4472</name>
</gene>
<keyword evidence="8 11" id="KW-0378">Hydrolase</keyword>
<dbReference type="EC" id="2.7.4.2" evidence="3"/>
<evidence type="ECO:0000256" key="5">
    <source>
        <dbReference type="ARBA" id="ARBA00022723"/>
    </source>
</evidence>
<keyword evidence="14" id="KW-0472">Membrane</keyword>
<feature type="compositionally biased region" description="Basic and acidic residues" evidence="13">
    <location>
        <begin position="562"/>
        <end position="572"/>
    </location>
</feature>
<dbReference type="InterPro" id="IPR014721">
    <property type="entry name" value="Ribsml_uS5_D2-typ_fold_subgr"/>
</dbReference>
<feature type="coiled-coil region" evidence="12">
    <location>
        <begin position="684"/>
        <end position="740"/>
    </location>
</feature>
<evidence type="ECO:0000256" key="2">
    <source>
        <dbReference type="ARBA" id="ARBA00005017"/>
    </source>
</evidence>
<dbReference type="AlphaFoldDB" id="A0A8T1EF63"/>
<dbReference type="GO" id="GO:0016020">
    <property type="term" value="C:membrane"/>
    <property type="evidence" value="ECO:0007669"/>
    <property type="project" value="UniProtKB-SubCell"/>
</dbReference>
<dbReference type="CDD" id="cd00143">
    <property type="entry name" value="PP2Cc"/>
    <property type="match status" value="1"/>
</dbReference>
<dbReference type="InterPro" id="IPR000222">
    <property type="entry name" value="PP2C_BS"/>
</dbReference>
<evidence type="ECO:0000256" key="8">
    <source>
        <dbReference type="ARBA" id="ARBA00022801"/>
    </source>
</evidence>
<dbReference type="GO" id="GO:0019287">
    <property type="term" value="P:isopentenyl diphosphate biosynthetic process, mevalonate pathway"/>
    <property type="evidence" value="ECO:0007669"/>
    <property type="project" value="TreeGrafter"/>
</dbReference>
<dbReference type="SUPFAM" id="SSF81606">
    <property type="entry name" value="PP2C-like"/>
    <property type="match status" value="1"/>
</dbReference>
<dbReference type="Pfam" id="PF00481">
    <property type="entry name" value="PP2C"/>
    <property type="match status" value="1"/>
</dbReference>
<proteinExistence type="inferred from homology"/>
<dbReference type="VEuPathDB" id="FungiDB:PC110_g7684"/>
<dbReference type="GO" id="GO:0004721">
    <property type="term" value="F:phosphoprotein phosphatase activity"/>
    <property type="evidence" value="ECO:0007669"/>
    <property type="project" value="UniProtKB-KW"/>
</dbReference>
<evidence type="ECO:0000313" key="16">
    <source>
        <dbReference type="EMBL" id="KAG2950382.1"/>
    </source>
</evidence>
<dbReference type="InterPro" id="IPR035102">
    <property type="entry name" value="Phosphomevalonate_kinase"/>
</dbReference>
<evidence type="ECO:0000259" key="15">
    <source>
        <dbReference type="PROSITE" id="PS51746"/>
    </source>
</evidence>
<dbReference type="InterPro" id="IPR020568">
    <property type="entry name" value="Ribosomal_Su5_D2-typ_SF"/>
</dbReference>
<dbReference type="VEuPathDB" id="FungiDB:PC110_g7685"/>
<accession>A0A8T1EF63</accession>
<dbReference type="Pfam" id="PF08544">
    <property type="entry name" value="GHMP_kinases_C"/>
    <property type="match status" value="1"/>
</dbReference>
<keyword evidence="9" id="KW-0067">ATP-binding</keyword>
<dbReference type="PANTHER" id="PTHR31814">
    <property type="match status" value="1"/>
</dbReference>
<dbReference type="GO" id="GO:0046872">
    <property type="term" value="F:metal ion binding"/>
    <property type="evidence" value="ECO:0007669"/>
    <property type="project" value="UniProtKB-KW"/>
</dbReference>
<evidence type="ECO:0000256" key="9">
    <source>
        <dbReference type="ARBA" id="ARBA00022840"/>
    </source>
</evidence>
<dbReference type="InterPro" id="IPR001932">
    <property type="entry name" value="PPM-type_phosphatase-like_dom"/>
</dbReference>
<evidence type="ECO:0000256" key="11">
    <source>
        <dbReference type="RuleBase" id="RU003465"/>
    </source>
</evidence>
<dbReference type="Gene3D" id="3.30.230.10">
    <property type="match status" value="1"/>
</dbReference>
<dbReference type="InterPro" id="IPR013750">
    <property type="entry name" value="GHMP_kinase_C_dom"/>
</dbReference>
<dbReference type="Gene3D" id="3.60.40.10">
    <property type="entry name" value="PPM-type phosphatase domain"/>
    <property type="match status" value="2"/>
</dbReference>
<feature type="transmembrane region" description="Helical" evidence="14">
    <location>
        <begin position="214"/>
        <end position="234"/>
    </location>
</feature>
<dbReference type="PROSITE" id="PS51746">
    <property type="entry name" value="PPM_2"/>
    <property type="match status" value="1"/>
</dbReference>
<dbReference type="SMART" id="SM00332">
    <property type="entry name" value="PP2Cc"/>
    <property type="match status" value="1"/>
</dbReference>
<comment type="similarity">
    <text evidence="11">Belongs to the PP2C family.</text>
</comment>
<evidence type="ECO:0000256" key="3">
    <source>
        <dbReference type="ARBA" id="ARBA00012958"/>
    </source>
</evidence>
<keyword evidence="14" id="KW-1133">Transmembrane helix</keyword>
<evidence type="ECO:0000256" key="7">
    <source>
        <dbReference type="ARBA" id="ARBA00022777"/>
    </source>
</evidence>
<keyword evidence="10 11" id="KW-0904">Protein phosphatase</keyword>
<keyword evidence="5" id="KW-0479">Metal-binding</keyword>
<keyword evidence="12" id="KW-0175">Coiled coil</keyword>
<name>A0A8T1EF63_9STRA</name>
<evidence type="ECO:0000256" key="12">
    <source>
        <dbReference type="SAM" id="Coils"/>
    </source>
</evidence>
<dbReference type="Pfam" id="PF00288">
    <property type="entry name" value="GHMP_kinases_N"/>
    <property type="match status" value="1"/>
</dbReference>
<feature type="region of interest" description="Disordered" evidence="13">
    <location>
        <begin position="530"/>
        <end position="598"/>
    </location>
</feature>
<organism evidence="16 17">
    <name type="scientific">Phytophthora cactorum</name>
    <dbReference type="NCBI Taxonomy" id="29920"/>
    <lineage>
        <taxon>Eukaryota</taxon>
        <taxon>Sar</taxon>
        <taxon>Stramenopiles</taxon>
        <taxon>Oomycota</taxon>
        <taxon>Peronosporomycetes</taxon>
        <taxon>Peronosporales</taxon>
        <taxon>Peronosporaceae</taxon>
        <taxon>Phytophthora</taxon>
    </lineage>
</organism>
<evidence type="ECO:0000256" key="10">
    <source>
        <dbReference type="ARBA" id="ARBA00022912"/>
    </source>
</evidence>
<keyword evidence="14" id="KW-0812">Transmembrane</keyword>
<evidence type="ECO:0000256" key="1">
    <source>
        <dbReference type="ARBA" id="ARBA00004170"/>
    </source>
</evidence>
<dbReference type="Proteomes" id="UP000736787">
    <property type="component" value="Unassembled WGS sequence"/>
</dbReference>
<feature type="domain" description="PPM-type phosphatase" evidence="15">
    <location>
        <begin position="595"/>
        <end position="973"/>
    </location>
</feature>
<sequence length="1014" mass="111269">MTANAERDLTLYFKLKLAVTAQSSMANLRPTCVSAPGKVLLVGGYVVLDEQYSGLVLSSTARFYSQVETKILGDVDATSAFSSGWGRLFPLVVESKQFDQLIDGWIEENGDGRFRFQLRENSHRNSYIEETVLCAVNGIAGLLAFKSNDTFQQLKAIKTGVQVTLRGDNDFYSQVQRLQDAKLPLRRANLKALEAFLPPTMEERDGKQVALKTGMGSSAALVTSLVAALVAFFVPAMNFDEVQQDLEVVHNLAQLSHCYVQRKIGSGFDVSAACFGSQRYTRFPASILNAFTSEDAMISEEIAHCITNCALWNTSSRVKPVRLPSSFHLLMGDVSSGSATVSMVRQVLKWQKEQPEEATRVMDEIHYHNLEVERGFAEICELEASHNTFIDWEAMAAQGREQWSAVDARIGAILLRLSEAFSRFRDLMREMGTSAGVPIEPPEQTAILDATLAIPGVLLAGVPGAGGYDAICVVVIHEHALRAVEDLWVQWPTTNPNSIICPLLCDIDRGLAGASSVKSGLQLHSCRSSLNTRKGTPHKQNLSCPRSPVRGHTSNMSKRKFRDVGDAERDTQTKVSRNNAQVGRVETSEQEPNGRFSVPGLRFATESWTGLKTSNEDRHVSSVEFFPGPVFGIFDGHGGTFSADILSRHLVKTVASVVRQSIGGKALANLEHSQEESNQEKSRKDAIAEQVKLLRQQLAELETLKDPDSESSADDIQVLVDQLTDTISQLNSEVAQIDADQAARREERREWCREQHGHILKSLKDAFERVDSQLLQKNPSQDGSTALLVWFLADTARFGDEEDSESLTDEVSFYTVNVGDCRAVMCRGGRGVALTSDHKPDRPDEQQRIERAGGFVGKIAGISRVYSAAGAGLAMERETSTYLAVSRAFGDRSLKTPTPLVSCEPEVKRMSVQNDDLFLVLACDGVWDVLSEQDAVDIALPHFHDAKAAAGAIVKAAYKKGSVDNLTATVIQFGWKSDGQLQQALKTSRASTPKGRNGAALEAEDEEEIDMFNL</sequence>
<dbReference type="InterPro" id="IPR006204">
    <property type="entry name" value="GHMP_kinase_N_dom"/>
</dbReference>
<comment type="pathway">
    <text evidence="2">Isoprenoid biosynthesis; isopentenyl diphosphate biosynthesis via mevalonate pathway; isopentenyl diphosphate from (R)-mevalonate: step 2/3.</text>
</comment>
<comment type="caution">
    <text evidence="16">The sequence shown here is derived from an EMBL/GenBank/DDBJ whole genome shotgun (WGS) entry which is preliminary data.</text>
</comment>
<evidence type="ECO:0000256" key="13">
    <source>
        <dbReference type="SAM" id="MobiDB-lite"/>
    </source>
</evidence>
<dbReference type="InterPro" id="IPR036457">
    <property type="entry name" value="PPM-type-like_dom_sf"/>
</dbReference>
<dbReference type="SUPFAM" id="SSF54211">
    <property type="entry name" value="Ribosomal protein S5 domain 2-like"/>
    <property type="match status" value="1"/>
</dbReference>
<reference evidence="16" key="1">
    <citation type="submission" date="2018-10" db="EMBL/GenBank/DDBJ databases">
        <title>Effector identification in a new, highly contiguous assembly of the strawberry crown rot pathogen Phytophthora cactorum.</title>
        <authorList>
            <person name="Armitage A.D."/>
            <person name="Nellist C.F."/>
            <person name="Bates H."/>
            <person name="Vickerstaff R.J."/>
            <person name="Harrison R.J."/>
        </authorList>
    </citation>
    <scope>NUCLEOTIDE SEQUENCE</scope>
    <source>
        <strain evidence="16">4040</strain>
    </source>
</reference>
<dbReference type="GO" id="GO:0005777">
    <property type="term" value="C:peroxisome"/>
    <property type="evidence" value="ECO:0007669"/>
    <property type="project" value="TreeGrafter"/>
</dbReference>
<protein>
    <recommendedName>
        <fullName evidence="3">phosphomevalonate kinase</fullName>
        <ecNumber evidence="3">2.7.4.2</ecNumber>
    </recommendedName>
</protein>
<dbReference type="EMBL" id="RCMK01000071">
    <property type="protein sequence ID" value="KAG2950382.1"/>
    <property type="molecule type" value="Genomic_DNA"/>
</dbReference>
<dbReference type="PANTHER" id="PTHR31814:SF2">
    <property type="entry name" value="PHOSPHOMEVALONATE KINASE"/>
    <property type="match status" value="1"/>
</dbReference>
<keyword evidence="6" id="KW-0547">Nucleotide-binding</keyword>
<feature type="compositionally biased region" description="Polar residues" evidence="13">
    <location>
        <begin position="530"/>
        <end position="544"/>
    </location>
</feature>
<keyword evidence="4" id="KW-0808">Transferase</keyword>
<evidence type="ECO:0000256" key="4">
    <source>
        <dbReference type="ARBA" id="ARBA00022679"/>
    </source>
</evidence>
<comment type="subcellular location">
    <subcellularLocation>
        <location evidence="1">Membrane</location>
        <topology evidence="1">Peripheral membrane protein</topology>
    </subcellularLocation>
</comment>
<evidence type="ECO:0000256" key="6">
    <source>
        <dbReference type="ARBA" id="ARBA00022741"/>
    </source>
</evidence>
<dbReference type="PROSITE" id="PS01032">
    <property type="entry name" value="PPM_1"/>
    <property type="match status" value="1"/>
</dbReference>
<dbReference type="GO" id="GO:0010142">
    <property type="term" value="P:farnesyl diphosphate biosynthetic process, mevalonate pathway"/>
    <property type="evidence" value="ECO:0007669"/>
    <property type="project" value="TreeGrafter"/>
</dbReference>